<gene>
    <name evidence="6" type="ORF">FG382_05685</name>
</gene>
<proteinExistence type="predicted"/>
<evidence type="ECO:0008006" key="8">
    <source>
        <dbReference type="Google" id="ProtNLM"/>
    </source>
</evidence>
<feature type="transmembrane region" description="Helical" evidence="5">
    <location>
        <begin position="6"/>
        <end position="24"/>
    </location>
</feature>
<feature type="transmembrane region" description="Helical" evidence="5">
    <location>
        <begin position="147"/>
        <end position="164"/>
    </location>
</feature>
<evidence type="ECO:0000313" key="7">
    <source>
        <dbReference type="Proteomes" id="UP000317316"/>
    </source>
</evidence>
<protein>
    <recommendedName>
        <fullName evidence="8">Manganese efflux pump MntP</fullName>
    </recommendedName>
</protein>
<comment type="caution">
    <text evidence="6">The sequence shown here is derived from an EMBL/GenBank/DDBJ whole genome shotgun (WGS) entry which is preliminary data.</text>
</comment>
<evidence type="ECO:0000313" key="6">
    <source>
        <dbReference type="EMBL" id="TQR14957.1"/>
    </source>
</evidence>
<name>A0A544TBX1_9BACI</name>
<keyword evidence="1" id="KW-1003">Cell membrane</keyword>
<reference evidence="6 7" key="1">
    <citation type="submission" date="2019-05" db="EMBL/GenBank/DDBJ databases">
        <title>Psychrobacillus vulpis sp. nov., a new species isolated from feces of a red fox that inhabits in The Tablas de Daimiel Natural Park, Albacete, Spain.</title>
        <authorList>
            <person name="Rodriguez M."/>
            <person name="Reina J.C."/>
            <person name="Bejar V."/>
            <person name="Llamas I."/>
        </authorList>
    </citation>
    <scope>NUCLEOTIDE SEQUENCE [LARGE SCALE GENOMIC DNA]</scope>
    <source>
        <strain evidence="6 7">NEAU-3TGS17</strain>
    </source>
</reference>
<sequence length="167" mass="18519">MWREIVAGGLMSVDVLILFSLVLYRKQIFTLAAWVASLHMLFPLIGYYAGAIVQNYLKFASPYLSSFLLILVGLQMILARSPKQAPLLSPYLLAVVASIDTFSVSISFGMLKVEKFLFILSSGIFSYLAVFIAQKVIFKHAFLNRGLIMKLAGVGILILGIIILRNI</sequence>
<keyword evidence="7" id="KW-1185">Reference proteome</keyword>
<dbReference type="InterPro" id="IPR003810">
    <property type="entry name" value="Mntp/YtaF"/>
</dbReference>
<keyword evidence="4 5" id="KW-0472">Membrane</keyword>
<dbReference type="AlphaFoldDB" id="A0A544TBX1"/>
<dbReference type="Proteomes" id="UP000317316">
    <property type="component" value="Unassembled WGS sequence"/>
</dbReference>
<feature type="transmembrane region" description="Helical" evidence="5">
    <location>
        <begin position="31"/>
        <end position="53"/>
    </location>
</feature>
<dbReference type="EMBL" id="VDGH01000003">
    <property type="protein sequence ID" value="TQR14957.1"/>
    <property type="molecule type" value="Genomic_DNA"/>
</dbReference>
<evidence type="ECO:0000256" key="4">
    <source>
        <dbReference type="ARBA" id="ARBA00023136"/>
    </source>
</evidence>
<accession>A0A544TBX1</accession>
<dbReference type="Pfam" id="PF02659">
    <property type="entry name" value="Mntp"/>
    <property type="match status" value="1"/>
</dbReference>
<evidence type="ECO:0000256" key="2">
    <source>
        <dbReference type="ARBA" id="ARBA00022692"/>
    </source>
</evidence>
<dbReference type="RefSeq" id="WP_142537936.1">
    <property type="nucleotide sequence ID" value="NZ_BMIE01000001.1"/>
</dbReference>
<feature type="transmembrane region" description="Helical" evidence="5">
    <location>
        <begin position="91"/>
        <end position="110"/>
    </location>
</feature>
<feature type="transmembrane region" description="Helical" evidence="5">
    <location>
        <begin position="116"/>
        <end position="138"/>
    </location>
</feature>
<keyword evidence="3 5" id="KW-1133">Transmembrane helix</keyword>
<organism evidence="6 7">
    <name type="scientific">Psychrobacillus lasiicapitis</name>
    <dbReference type="NCBI Taxonomy" id="1636719"/>
    <lineage>
        <taxon>Bacteria</taxon>
        <taxon>Bacillati</taxon>
        <taxon>Bacillota</taxon>
        <taxon>Bacilli</taxon>
        <taxon>Bacillales</taxon>
        <taxon>Bacillaceae</taxon>
        <taxon>Psychrobacillus</taxon>
    </lineage>
</organism>
<evidence type="ECO:0000256" key="3">
    <source>
        <dbReference type="ARBA" id="ARBA00022989"/>
    </source>
</evidence>
<feature type="transmembrane region" description="Helical" evidence="5">
    <location>
        <begin position="59"/>
        <end position="79"/>
    </location>
</feature>
<keyword evidence="2 5" id="KW-0812">Transmembrane</keyword>
<dbReference type="OrthoDB" id="2452195at2"/>
<evidence type="ECO:0000256" key="5">
    <source>
        <dbReference type="SAM" id="Phobius"/>
    </source>
</evidence>
<evidence type="ECO:0000256" key="1">
    <source>
        <dbReference type="ARBA" id="ARBA00022475"/>
    </source>
</evidence>